<feature type="transmembrane region" description="Helical" evidence="6">
    <location>
        <begin position="116"/>
        <end position="139"/>
    </location>
</feature>
<evidence type="ECO:0000256" key="4">
    <source>
        <dbReference type="ARBA" id="ARBA00022989"/>
    </source>
</evidence>
<dbReference type="PANTHER" id="PTHR42770">
    <property type="entry name" value="AMINO ACID TRANSPORTER-RELATED"/>
    <property type="match status" value="1"/>
</dbReference>
<gene>
    <name evidence="7" type="primary">potE_2</name>
    <name evidence="7" type="ORF">NCTC13193_00592</name>
</gene>
<evidence type="ECO:0000313" key="8">
    <source>
        <dbReference type="Proteomes" id="UP000270487"/>
    </source>
</evidence>
<dbReference type="AlphaFoldDB" id="A0A3S4XBM7"/>
<evidence type="ECO:0000256" key="1">
    <source>
        <dbReference type="ARBA" id="ARBA00004651"/>
    </source>
</evidence>
<evidence type="ECO:0000256" key="6">
    <source>
        <dbReference type="SAM" id="Phobius"/>
    </source>
</evidence>
<dbReference type="InterPro" id="IPR050367">
    <property type="entry name" value="APC_superfamily"/>
</dbReference>
<feature type="transmembrane region" description="Helical" evidence="6">
    <location>
        <begin position="41"/>
        <end position="59"/>
    </location>
</feature>
<protein>
    <submittedName>
        <fullName evidence="7">Putrescine transport protein</fullName>
    </submittedName>
</protein>
<dbReference type="Gene3D" id="1.20.1740.10">
    <property type="entry name" value="Amino acid/polyamine transporter I"/>
    <property type="match status" value="1"/>
</dbReference>
<feature type="transmembrane region" description="Helical" evidence="6">
    <location>
        <begin position="89"/>
        <end position="110"/>
    </location>
</feature>
<dbReference type="Pfam" id="PF13520">
    <property type="entry name" value="AA_permease_2"/>
    <property type="match status" value="1"/>
</dbReference>
<feature type="transmembrane region" description="Helical" evidence="6">
    <location>
        <begin position="9"/>
        <end position="29"/>
    </location>
</feature>
<evidence type="ECO:0000313" key="7">
    <source>
        <dbReference type="EMBL" id="VEI62917.1"/>
    </source>
</evidence>
<sequence>MSKSNNKMGVVQLTILTAVNMMGSGIIMLPTKLAEVGTISIVSWLVTAVGSMALAYAFAKCGMFSRKSGGMGGYAEYAFGKSGNFMANYTYGVSLLIANIAIAISAVGYGTELFGVALPPLGICIATIAVLWLATVANFGGARITGQISGITVWG</sequence>
<keyword evidence="3 6" id="KW-0812">Transmembrane</keyword>
<dbReference type="PANTHER" id="PTHR42770:SF6">
    <property type="entry name" value="PUTRESCINE TRANSPORTER POTE"/>
    <property type="match status" value="1"/>
</dbReference>
<name>A0A3S4XBM7_SERFO</name>
<dbReference type="GO" id="GO:0022857">
    <property type="term" value="F:transmembrane transporter activity"/>
    <property type="evidence" value="ECO:0007669"/>
    <property type="project" value="InterPro"/>
</dbReference>
<keyword evidence="4 6" id="KW-1133">Transmembrane helix</keyword>
<organism evidence="7 8">
    <name type="scientific">Serratia fonticola</name>
    <dbReference type="NCBI Taxonomy" id="47917"/>
    <lineage>
        <taxon>Bacteria</taxon>
        <taxon>Pseudomonadati</taxon>
        <taxon>Pseudomonadota</taxon>
        <taxon>Gammaproteobacteria</taxon>
        <taxon>Enterobacterales</taxon>
        <taxon>Yersiniaceae</taxon>
        <taxon>Serratia</taxon>
    </lineage>
</organism>
<evidence type="ECO:0000256" key="5">
    <source>
        <dbReference type="ARBA" id="ARBA00023136"/>
    </source>
</evidence>
<evidence type="ECO:0000256" key="2">
    <source>
        <dbReference type="ARBA" id="ARBA00022475"/>
    </source>
</evidence>
<keyword evidence="2" id="KW-1003">Cell membrane</keyword>
<dbReference type="Proteomes" id="UP000270487">
    <property type="component" value="Chromosome"/>
</dbReference>
<proteinExistence type="predicted"/>
<evidence type="ECO:0000256" key="3">
    <source>
        <dbReference type="ARBA" id="ARBA00022692"/>
    </source>
</evidence>
<reference evidence="7 8" key="1">
    <citation type="submission" date="2018-12" db="EMBL/GenBank/DDBJ databases">
        <authorList>
            <consortium name="Pathogen Informatics"/>
        </authorList>
    </citation>
    <scope>NUCLEOTIDE SEQUENCE [LARGE SCALE GENOMIC DNA]</scope>
    <source>
        <strain evidence="7 8">NCTC13193</strain>
    </source>
</reference>
<dbReference type="InterPro" id="IPR002293">
    <property type="entry name" value="AA/rel_permease1"/>
</dbReference>
<keyword evidence="5 6" id="KW-0472">Membrane</keyword>
<dbReference type="GO" id="GO:0005886">
    <property type="term" value="C:plasma membrane"/>
    <property type="evidence" value="ECO:0007669"/>
    <property type="project" value="UniProtKB-SubCell"/>
</dbReference>
<accession>A0A3S4XBM7</accession>
<dbReference type="EMBL" id="LR134492">
    <property type="protein sequence ID" value="VEI62917.1"/>
    <property type="molecule type" value="Genomic_DNA"/>
</dbReference>
<comment type="subcellular location">
    <subcellularLocation>
        <location evidence="1">Cell membrane</location>
        <topology evidence="1">Multi-pass membrane protein</topology>
    </subcellularLocation>
</comment>